<protein>
    <submittedName>
        <fullName evidence="1">Uncharacterized protein</fullName>
    </submittedName>
</protein>
<dbReference type="RefSeq" id="XP_068139527.1">
    <property type="nucleotide sequence ID" value="XM_068283426.1"/>
</dbReference>
<dbReference type="GeneID" id="94584005"/>
<dbReference type="AlphaFoldDB" id="A0A1D8NNY5"/>
<gene>
    <name evidence="1" type="ORF">YALI1_F23925g</name>
</gene>
<dbReference type="VEuPathDB" id="FungiDB:YALI1_F23925g"/>
<accession>A0A1D8NNY5</accession>
<dbReference type="EMBL" id="CP017558">
    <property type="protein sequence ID" value="AOW07342.1"/>
    <property type="molecule type" value="Genomic_DNA"/>
</dbReference>
<evidence type="ECO:0000313" key="1">
    <source>
        <dbReference type="EMBL" id="AOW07342.1"/>
    </source>
</evidence>
<proteinExistence type="predicted"/>
<name>A0A1D8NNY5_YARLL</name>
<reference evidence="1 2" key="1">
    <citation type="journal article" date="2016" name="PLoS ONE">
        <title>Sequence Assembly of Yarrowia lipolytica Strain W29/CLIB89 Shows Transposable Element Diversity.</title>
        <authorList>
            <person name="Magnan C."/>
            <person name="Yu J."/>
            <person name="Chang I."/>
            <person name="Jahn E."/>
            <person name="Kanomata Y."/>
            <person name="Wu J."/>
            <person name="Zeller M."/>
            <person name="Oakes M."/>
            <person name="Baldi P."/>
            <person name="Sandmeyer S."/>
        </authorList>
    </citation>
    <scope>NUCLEOTIDE SEQUENCE [LARGE SCALE GENOMIC DNA]</scope>
    <source>
        <strain evidence="2">CLIB89(W29)</strain>
    </source>
</reference>
<evidence type="ECO:0000313" key="2">
    <source>
        <dbReference type="Proteomes" id="UP000182444"/>
    </source>
</evidence>
<sequence length="158" mass="17673">MHISPIRKGNFQMHLIQNIQSPNPNESCYGSLSDYDNRTNRAMAKLCEAAGESCQICPVHMCQCLGWPIAQPVKLRPSATVAMVCQSKSPASEGSNQFLAPFRSAQPCKKSKKPKVCSGGDVEAKKPWVAFKSYSHRSYRLVHCRLAIRHVLGWRRTL</sequence>
<dbReference type="Proteomes" id="UP000182444">
    <property type="component" value="Chromosome 1F"/>
</dbReference>
<organism evidence="1 2">
    <name type="scientific">Yarrowia lipolytica</name>
    <name type="common">Candida lipolytica</name>
    <dbReference type="NCBI Taxonomy" id="4952"/>
    <lineage>
        <taxon>Eukaryota</taxon>
        <taxon>Fungi</taxon>
        <taxon>Dikarya</taxon>
        <taxon>Ascomycota</taxon>
        <taxon>Saccharomycotina</taxon>
        <taxon>Dipodascomycetes</taxon>
        <taxon>Dipodascales</taxon>
        <taxon>Dipodascales incertae sedis</taxon>
        <taxon>Yarrowia</taxon>
    </lineage>
</organism>